<feature type="transmembrane region" description="Helical" evidence="11">
    <location>
        <begin position="619"/>
        <end position="637"/>
    </location>
</feature>
<feature type="transmembrane region" description="Helical" evidence="11">
    <location>
        <begin position="7"/>
        <end position="26"/>
    </location>
</feature>
<proteinExistence type="inferred from homology"/>
<evidence type="ECO:0000256" key="3">
    <source>
        <dbReference type="ARBA" id="ARBA00008695"/>
    </source>
</evidence>
<feature type="transmembrane region" description="Helical" evidence="11">
    <location>
        <begin position="490"/>
        <end position="514"/>
    </location>
</feature>
<organism evidence="12 13">
    <name type="scientific">Cylindrotheca closterium</name>
    <dbReference type="NCBI Taxonomy" id="2856"/>
    <lineage>
        <taxon>Eukaryota</taxon>
        <taxon>Sar</taxon>
        <taxon>Stramenopiles</taxon>
        <taxon>Ochrophyta</taxon>
        <taxon>Bacillariophyta</taxon>
        <taxon>Bacillariophyceae</taxon>
        <taxon>Bacillariophycidae</taxon>
        <taxon>Bacillariales</taxon>
        <taxon>Bacillariaceae</taxon>
        <taxon>Cylindrotheca</taxon>
    </lineage>
</organism>
<comment type="pathway">
    <text evidence="2">Glycolipid biosynthesis; glycosylphosphatidylinositol-anchor biosynthesis.</text>
</comment>
<dbReference type="CDD" id="cd16023">
    <property type="entry name" value="GPI_EPT_3"/>
    <property type="match status" value="1"/>
</dbReference>
<accession>A0AAD2PWV6</accession>
<dbReference type="PANTHER" id="PTHR23071:SF1">
    <property type="entry name" value="GPI ETHANOLAMINE PHOSPHATE TRANSFERASE 3"/>
    <property type="match status" value="1"/>
</dbReference>
<comment type="similarity">
    <text evidence="3">Belongs to the PIGG/PIGN/PIGO family. PIGO subfamily.</text>
</comment>
<evidence type="ECO:0000256" key="5">
    <source>
        <dbReference type="ARBA" id="ARBA00022679"/>
    </source>
</evidence>
<feature type="transmembrane region" description="Helical" evidence="11">
    <location>
        <begin position="897"/>
        <end position="919"/>
    </location>
</feature>
<feature type="transmembrane region" description="Helical" evidence="11">
    <location>
        <begin position="837"/>
        <end position="858"/>
    </location>
</feature>
<keyword evidence="5" id="KW-0808">Transferase</keyword>
<dbReference type="PANTHER" id="PTHR23071">
    <property type="entry name" value="PHOSPHATIDYLINOSITOL GLYCAN"/>
    <property type="match status" value="1"/>
</dbReference>
<keyword evidence="7" id="KW-0256">Endoplasmic reticulum</keyword>
<gene>
    <name evidence="12" type="ORF">CYCCA115_LOCUS19943</name>
</gene>
<dbReference type="InterPro" id="IPR002591">
    <property type="entry name" value="Phosphodiest/P_Trfase"/>
</dbReference>
<dbReference type="InterPro" id="IPR017850">
    <property type="entry name" value="Alkaline_phosphatase_core_sf"/>
</dbReference>
<evidence type="ECO:0000256" key="2">
    <source>
        <dbReference type="ARBA" id="ARBA00004687"/>
    </source>
</evidence>
<keyword evidence="13" id="KW-1185">Reference proteome</keyword>
<keyword evidence="10" id="KW-0325">Glycoprotein</keyword>
<protein>
    <recommendedName>
        <fullName evidence="14">GPI ethanolamine phosphate transferase 3</fullName>
    </recommendedName>
</protein>
<evidence type="ECO:0000256" key="4">
    <source>
        <dbReference type="ARBA" id="ARBA00022502"/>
    </source>
</evidence>
<dbReference type="GO" id="GO:0051377">
    <property type="term" value="F:mannose-ethanolamine phosphotransferase activity"/>
    <property type="evidence" value="ECO:0007669"/>
    <property type="project" value="InterPro"/>
</dbReference>
<evidence type="ECO:0000256" key="11">
    <source>
        <dbReference type="SAM" id="Phobius"/>
    </source>
</evidence>
<evidence type="ECO:0008006" key="14">
    <source>
        <dbReference type="Google" id="ProtNLM"/>
    </source>
</evidence>
<name>A0AAD2PWV6_9STRA</name>
<dbReference type="GO" id="GO:0005789">
    <property type="term" value="C:endoplasmic reticulum membrane"/>
    <property type="evidence" value="ECO:0007669"/>
    <property type="project" value="UniProtKB-SubCell"/>
</dbReference>
<dbReference type="SUPFAM" id="SSF53649">
    <property type="entry name" value="Alkaline phosphatase-like"/>
    <property type="match status" value="1"/>
</dbReference>
<evidence type="ECO:0000313" key="13">
    <source>
        <dbReference type="Proteomes" id="UP001295423"/>
    </source>
</evidence>
<feature type="transmembrane region" description="Helical" evidence="11">
    <location>
        <begin position="657"/>
        <end position="680"/>
    </location>
</feature>
<feature type="transmembrane region" description="Helical" evidence="11">
    <location>
        <begin position="561"/>
        <end position="577"/>
    </location>
</feature>
<comment type="subcellular location">
    <subcellularLocation>
        <location evidence="1">Endoplasmic reticulum membrane</location>
        <topology evidence="1">Multi-pass membrane protein</topology>
    </subcellularLocation>
</comment>
<sequence>MRILDWLIPILTIIGLYWFSASFFLAKRSLPHSASCDEAHSLLTEVLKLEPSEVSLILGEDYDNKDAAASGSLRDGCWLPRKVDSVVILVVDAMRFDFSQYSLPKSVGARIDKHQTPSSQLLQFVADPPTVTMQRLKGLTTGSLPTFADISGNMGGSTMDEDSWVQQLKNTDYKHRGLQYPSKLGFVGDDTWIDLFPVLFDESHPYPSFNTRDLDTVDNGCLKELPNLMKHVRRKNSHSLEDLELVVSHFLGVDHVGHTYGPFNEHMDAKYRQMDEAISTTLDLLDEEDQEEEIGSKSCHLALVFGDHGMTNDGNHGGGTDEEINAALFVHFSKGCHLDDMNRTMPLEKAAEIMGSTYVQDKFQSMNQIDLVPTISILLGLPIPYQNLGGIVPSLLAAHDIRETAAALALNAAQVWRYFTIYSQTANRLPNLPELEEQLKDAVSTYREALQHNEDGQDSNAFYTACGLFKLFLVEASELGHRVWTRFDTLGMTGGGLILAFVVLATLLPLLFLGKSFLKEQNQQICNSRGVLENILALTFVVFHCGMLSFSNSYIDAEQRIVMFMMTILGGVIFVRLNSTVAGGNSRLLPYVPVLLPILSRISEIFVSGHGLDPSIRLYAAHSQWLFLPSLALLFAIRTQVFEKIDRHHPVNTGGSIIGSSTLHAGIDCLSLVLLAFSWIEKRNPDPSRNGYWSARGVIGLLIFSIVLSILNAFSTSSRDLQSDETSENTSLSCARTSVAKALSMISRLLIAIMLVTGPATSCTVLIACLQGWMLFNLAGATGFYQVSVPVQALLWRLVVRHVFFATNHGCAFNMLQYSAAFVATIEFDFVFAGSQLFMNTFGWEIVGISAVCLTTFFTRKPLWKWYCFYQILEGFLNCISVSILRRHLMVWATYAPRFIFSAIFLVLNSMGQLTYNFLVMTAA</sequence>
<evidence type="ECO:0000313" key="12">
    <source>
        <dbReference type="EMBL" id="CAJ1962965.1"/>
    </source>
</evidence>
<evidence type="ECO:0000256" key="6">
    <source>
        <dbReference type="ARBA" id="ARBA00022692"/>
    </source>
</evidence>
<dbReference type="Gene3D" id="3.40.720.10">
    <property type="entry name" value="Alkaline Phosphatase, subunit A"/>
    <property type="match status" value="1"/>
</dbReference>
<evidence type="ECO:0000256" key="8">
    <source>
        <dbReference type="ARBA" id="ARBA00022989"/>
    </source>
</evidence>
<dbReference type="EMBL" id="CAKOGP040002125">
    <property type="protein sequence ID" value="CAJ1962965.1"/>
    <property type="molecule type" value="Genomic_DNA"/>
</dbReference>
<evidence type="ECO:0000256" key="10">
    <source>
        <dbReference type="ARBA" id="ARBA00023180"/>
    </source>
</evidence>
<feature type="transmembrane region" description="Helical" evidence="11">
    <location>
        <begin position="535"/>
        <end position="555"/>
    </location>
</feature>
<feature type="transmembrane region" description="Helical" evidence="11">
    <location>
        <begin position="864"/>
        <end position="885"/>
    </location>
</feature>
<keyword evidence="4" id="KW-0337">GPI-anchor biosynthesis</keyword>
<dbReference type="Proteomes" id="UP001295423">
    <property type="component" value="Unassembled WGS sequence"/>
</dbReference>
<keyword evidence="9 11" id="KW-0472">Membrane</keyword>
<evidence type="ECO:0000256" key="9">
    <source>
        <dbReference type="ARBA" id="ARBA00023136"/>
    </source>
</evidence>
<comment type="caution">
    <text evidence="12">The sequence shown here is derived from an EMBL/GenBank/DDBJ whole genome shotgun (WGS) entry which is preliminary data.</text>
</comment>
<dbReference type="AlphaFoldDB" id="A0AAD2PWV6"/>
<dbReference type="InterPro" id="IPR037675">
    <property type="entry name" value="PIG-O_N"/>
</dbReference>
<dbReference type="Pfam" id="PF01663">
    <property type="entry name" value="Phosphodiest"/>
    <property type="match status" value="1"/>
</dbReference>
<keyword evidence="6 11" id="KW-0812">Transmembrane</keyword>
<dbReference type="GO" id="GO:0006506">
    <property type="term" value="P:GPI anchor biosynthetic process"/>
    <property type="evidence" value="ECO:0007669"/>
    <property type="project" value="UniProtKB-KW"/>
</dbReference>
<keyword evidence="8 11" id="KW-1133">Transmembrane helix</keyword>
<feature type="transmembrane region" description="Helical" evidence="11">
    <location>
        <begin position="692"/>
        <end position="714"/>
    </location>
</feature>
<dbReference type="InterPro" id="IPR039524">
    <property type="entry name" value="PIGO/GPI13"/>
</dbReference>
<evidence type="ECO:0000256" key="7">
    <source>
        <dbReference type="ARBA" id="ARBA00022824"/>
    </source>
</evidence>
<feature type="transmembrane region" description="Helical" evidence="11">
    <location>
        <begin position="749"/>
        <end position="774"/>
    </location>
</feature>
<evidence type="ECO:0000256" key="1">
    <source>
        <dbReference type="ARBA" id="ARBA00004477"/>
    </source>
</evidence>
<reference evidence="12" key="1">
    <citation type="submission" date="2023-08" db="EMBL/GenBank/DDBJ databases">
        <authorList>
            <person name="Audoor S."/>
            <person name="Bilcke G."/>
        </authorList>
    </citation>
    <scope>NUCLEOTIDE SEQUENCE</scope>
</reference>